<evidence type="ECO:0000313" key="1">
    <source>
        <dbReference type="EnsemblPlants" id="Solyc09g042785.1.1"/>
    </source>
</evidence>
<organism evidence="1">
    <name type="scientific">Solanum lycopersicum</name>
    <name type="common">Tomato</name>
    <name type="synonym">Lycopersicon esculentum</name>
    <dbReference type="NCBI Taxonomy" id="4081"/>
    <lineage>
        <taxon>Eukaryota</taxon>
        <taxon>Viridiplantae</taxon>
        <taxon>Streptophyta</taxon>
        <taxon>Embryophyta</taxon>
        <taxon>Tracheophyta</taxon>
        <taxon>Spermatophyta</taxon>
        <taxon>Magnoliopsida</taxon>
        <taxon>eudicotyledons</taxon>
        <taxon>Gunneridae</taxon>
        <taxon>Pentapetalae</taxon>
        <taxon>asterids</taxon>
        <taxon>lamiids</taxon>
        <taxon>Solanales</taxon>
        <taxon>Solanaceae</taxon>
        <taxon>Solanoideae</taxon>
        <taxon>Solaneae</taxon>
        <taxon>Solanum</taxon>
        <taxon>Solanum subgen. Lycopersicon</taxon>
    </lineage>
</organism>
<reference evidence="1" key="2">
    <citation type="submission" date="2019-01" db="UniProtKB">
        <authorList>
            <consortium name="EnsemblPlants"/>
        </authorList>
    </citation>
    <scope>IDENTIFICATION</scope>
    <source>
        <strain evidence="1">cv. Heinz 1706</strain>
    </source>
</reference>
<sequence length="89" mass="10096">MEKSRNRRWMDYSRVSKEYLDGVENIRDLEDDSNGWVRGGVEDILKISLLFASVIGHVFGRNNIGIMSGEHILKSLDETFPVPSEAEGI</sequence>
<dbReference type="AlphaFoldDB" id="A0A3Q7IXA2"/>
<name>A0A3Q7IXA2_SOLLC</name>
<keyword evidence="2" id="KW-1185">Reference proteome</keyword>
<reference evidence="1" key="1">
    <citation type="journal article" date="2012" name="Nature">
        <title>The tomato genome sequence provides insights into fleshy fruit evolution.</title>
        <authorList>
            <consortium name="Tomato Genome Consortium"/>
        </authorList>
    </citation>
    <scope>NUCLEOTIDE SEQUENCE [LARGE SCALE GENOMIC DNA]</scope>
    <source>
        <strain evidence="1">cv. Heinz 1706</strain>
    </source>
</reference>
<dbReference type="Gramene" id="Solyc09g042785.1.1">
    <property type="protein sequence ID" value="Solyc09g042785.1.1"/>
    <property type="gene ID" value="Solyc09g042785.1"/>
</dbReference>
<accession>A0A3Q7IXA2</accession>
<evidence type="ECO:0000313" key="2">
    <source>
        <dbReference type="Proteomes" id="UP000004994"/>
    </source>
</evidence>
<dbReference type="EnsemblPlants" id="Solyc09g042785.1.1">
    <property type="protein sequence ID" value="Solyc09g042785.1.1"/>
    <property type="gene ID" value="Solyc09g042785.1"/>
</dbReference>
<protein>
    <submittedName>
        <fullName evidence="1">Uncharacterized protein</fullName>
    </submittedName>
</protein>
<dbReference type="Proteomes" id="UP000004994">
    <property type="component" value="Chromosome 9"/>
</dbReference>
<dbReference type="InParanoid" id="A0A3Q7IXA2"/>
<proteinExistence type="predicted"/>